<reference evidence="3" key="2">
    <citation type="journal article" date="2014" name="ISME J.">
        <title>Microbial stratification in low pH oxic and suboxic macroscopic growths along an acid mine drainage.</title>
        <authorList>
            <person name="Mendez-Garcia C."/>
            <person name="Mesa V."/>
            <person name="Sprenger R.R."/>
            <person name="Richter M."/>
            <person name="Diez M.S."/>
            <person name="Solano J."/>
            <person name="Bargiela R."/>
            <person name="Golyshina O.V."/>
            <person name="Manteca A."/>
            <person name="Ramos J.L."/>
            <person name="Gallego J.R."/>
            <person name="Llorente I."/>
            <person name="Martins Dos Santos V.A."/>
            <person name="Jensen O.N."/>
            <person name="Pelaez A.I."/>
            <person name="Sanchez J."/>
            <person name="Ferrer M."/>
        </authorList>
    </citation>
    <scope>NUCLEOTIDE SEQUENCE</scope>
</reference>
<comment type="caution">
    <text evidence="3">The sequence shown here is derived from an EMBL/GenBank/DDBJ whole genome shotgun (WGS) entry which is preliminary data.</text>
</comment>
<accession>T1BZH0</accession>
<feature type="non-terminal residue" evidence="3">
    <location>
        <position position="1"/>
    </location>
</feature>
<dbReference type="Pfam" id="PF13592">
    <property type="entry name" value="HTH_33"/>
    <property type="match status" value="1"/>
</dbReference>
<dbReference type="EMBL" id="AUZY01001366">
    <property type="protein sequence ID" value="EQD75097.1"/>
    <property type="molecule type" value="Genomic_DNA"/>
</dbReference>
<proteinExistence type="predicted"/>
<sequence length="206" mass="22983">PSSVMRWRDVLKRGGNEALKVRFSPGRSRTLSHRQRKKIVKLLLKGALANGFSTELWTAQRVGSLIERHCQVQFHRSHVARLLHELGFSCQKPERRALERDEEKIEACKRSRWLQVKKRHAAGCPPRLGRCIWLHDDPSRAAPLGPGGVDSHRSPPLPARTHLGDRRPGGEPAAATRIVLPHACEEHRSGGGLRLPLVPAASPARP</sequence>
<name>T1BZH0_9ZZZZ</name>
<gene>
    <name evidence="3" type="ORF">B1B_02312</name>
</gene>
<feature type="non-terminal residue" evidence="3">
    <location>
        <position position="206"/>
    </location>
</feature>
<evidence type="ECO:0000313" key="3">
    <source>
        <dbReference type="EMBL" id="EQD75097.1"/>
    </source>
</evidence>
<feature type="region of interest" description="Disordered" evidence="1">
    <location>
        <begin position="142"/>
        <end position="176"/>
    </location>
</feature>
<feature type="region of interest" description="Disordered" evidence="1">
    <location>
        <begin position="187"/>
        <end position="206"/>
    </location>
</feature>
<protein>
    <submittedName>
        <fullName evidence="3">Transposase ISLbp6</fullName>
    </submittedName>
</protein>
<dbReference type="AlphaFoldDB" id="T1BZH0"/>
<evidence type="ECO:0000259" key="2">
    <source>
        <dbReference type="Pfam" id="PF13592"/>
    </source>
</evidence>
<dbReference type="InterPro" id="IPR025959">
    <property type="entry name" value="Winged_HTH_dom"/>
</dbReference>
<organism evidence="3">
    <name type="scientific">mine drainage metagenome</name>
    <dbReference type="NCBI Taxonomy" id="410659"/>
    <lineage>
        <taxon>unclassified sequences</taxon>
        <taxon>metagenomes</taxon>
        <taxon>ecological metagenomes</taxon>
    </lineage>
</organism>
<evidence type="ECO:0000256" key="1">
    <source>
        <dbReference type="SAM" id="MobiDB-lite"/>
    </source>
</evidence>
<reference evidence="3" key="1">
    <citation type="submission" date="2013-08" db="EMBL/GenBank/DDBJ databases">
        <authorList>
            <person name="Mendez C."/>
            <person name="Richter M."/>
            <person name="Ferrer M."/>
            <person name="Sanchez J."/>
        </authorList>
    </citation>
    <scope>NUCLEOTIDE SEQUENCE</scope>
</reference>
<feature type="domain" description="Winged helix-turn helix" evidence="2">
    <location>
        <begin position="55"/>
        <end position="107"/>
    </location>
</feature>